<evidence type="ECO:0000313" key="8">
    <source>
        <dbReference type="EMBL" id="EKD25618.1"/>
    </source>
</evidence>
<dbReference type="SUPFAM" id="SSF102114">
    <property type="entry name" value="Radical SAM enzymes"/>
    <property type="match status" value="1"/>
</dbReference>
<comment type="caution">
    <text evidence="8">The sequence shown here is derived from an EMBL/GenBank/DDBJ whole genome shotgun (WGS) entry which is preliminary data.</text>
</comment>
<dbReference type="PANTHER" id="PTHR43787">
    <property type="entry name" value="FEMO COFACTOR BIOSYNTHESIS PROTEIN NIFB-RELATED"/>
    <property type="match status" value="1"/>
</dbReference>
<name>K1XZ84_9BACT</name>
<dbReference type="AlphaFoldDB" id="K1XZ84"/>
<dbReference type="PANTHER" id="PTHR43787:SF3">
    <property type="entry name" value="ARYLSULFATASE REGULATORY PROTEIN"/>
    <property type="match status" value="1"/>
</dbReference>
<gene>
    <name evidence="8" type="ORF">ACD_80C00011G0005</name>
</gene>
<keyword evidence="2" id="KW-0004">4Fe-4S</keyword>
<keyword evidence="5" id="KW-0408">Iron</keyword>
<keyword evidence="4" id="KW-0479">Metal-binding</keyword>
<dbReference type="EMBL" id="AMFJ01036018">
    <property type="protein sequence ID" value="EKD25618.1"/>
    <property type="molecule type" value="Genomic_DNA"/>
</dbReference>
<comment type="cofactor">
    <cofactor evidence="1">
        <name>[4Fe-4S] cluster</name>
        <dbReference type="ChEBI" id="CHEBI:49883"/>
    </cofactor>
</comment>
<dbReference type="InterPro" id="IPR058240">
    <property type="entry name" value="rSAM_sf"/>
</dbReference>
<evidence type="ECO:0000256" key="6">
    <source>
        <dbReference type="ARBA" id="ARBA00023014"/>
    </source>
</evidence>
<feature type="domain" description="Radical SAM core" evidence="7">
    <location>
        <begin position="12"/>
        <end position="157"/>
    </location>
</feature>
<proteinExistence type="predicted"/>
<dbReference type="SFLD" id="SFLDG01067">
    <property type="entry name" value="SPASM/twitch_domain_containing"/>
    <property type="match status" value="1"/>
</dbReference>
<evidence type="ECO:0000256" key="2">
    <source>
        <dbReference type="ARBA" id="ARBA00022485"/>
    </source>
</evidence>
<evidence type="ECO:0000259" key="7">
    <source>
        <dbReference type="Pfam" id="PF04055"/>
    </source>
</evidence>
<dbReference type="Gene3D" id="3.20.20.70">
    <property type="entry name" value="Aldolase class I"/>
    <property type="match status" value="1"/>
</dbReference>
<dbReference type="Pfam" id="PF04055">
    <property type="entry name" value="Radical_SAM"/>
    <property type="match status" value="1"/>
</dbReference>
<sequence>MYMANIVIWETYCVLNCDYCMYTKDIRKIFSEKELSTVSGNVSKIKKFIDNYAKKIQVISLTWWEPTLFPDIIKTFYDKFDNKIIRVCTNGLLLNNELLDSFSPERLYFAVTLDWIDLEDNLFRFKSQVMLDKIISNIDLLLNRWFSVEILTVLSPQNMLKYTKLIEYFENKYHKYIENWKIWFIPIELVNYMNLDKFKISDKMKSDLVLDLMSCKKKSIILSRQKEYFDELISYYSWNSVNTCGMYKRALHLKYLGDSIRTKWSFNLYWCWSRWHLMMWTMNFNNSFDASFILERRETKSVKLYFKESDSACKKCFDNRHYYWLILKNKLHNVPHILKKTIDLYHNN</sequence>
<dbReference type="GO" id="GO:0046872">
    <property type="term" value="F:metal ion binding"/>
    <property type="evidence" value="ECO:0007669"/>
    <property type="project" value="UniProtKB-KW"/>
</dbReference>
<reference evidence="8" key="1">
    <citation type="journal article" date="2012" name="Science">
        <title>Fermentation, hydrogen, and sulfur metabolism in multiple uncultivated bacterial phyla.</title>
        <authorList>
            <person name="Wrighton K.C."/>
            <person name="Thomas B.C."/>
            <person name="Sharon I."/>
            <person name="Miller C.S."/>
            <person name="Castelle C.J."/>
            <person name="VerBerkmoes N.C."/>
            <person name="Wilkins M.J."/>
            <person name="Hettich R.L."/>
            <person name="Lipton M.S."/>
            <person name="Williams K.H."/>
            <person name="Long P.E."/>
            <person name="Banfield J.F."/>
        </authorList>
    </citation>
    <scope>NUCLEOTIDE SEQUENCE [LARGE SCALE GENOMIC DNA]</scope>
</reference>
<evidence type="ECO:0000256" key="4">
    <source>
        <dbReference type="ARBA" id="ARBA00022723"/>
    </source>
</evidence>
<dbReference type="UniPathway" id="UPA00782"/>
<dbReference type="GO" id="GO:0003824">
    <property type="term" value="F:catalytic activity"/>
    <property type="evidence" value="ECO:0007669"/>
    <property type="project" value="InterPro"/>
</dbReference>
<protein>
    <recommendedName>
        <fullName evidence="7">Radical SAM core domain-containing protein</fullName>
    </recommendedName>
</protein>
<keyword evidence="3" id="KW-0949">S-adenosyl-L-methionine</keyword>
<evidence type="ECO:0000256" key="1">
    <source>
        <dbReference type="ARBA" id="ARBA00001966"/>
    </source>
</evidence>
<dbReference type="InterPro" id="IPR007197">
    <property type="entry name" value="rSAM"/>
</dbReference>
<dbReference type="SFLD" id="SFLDS00029">
    <property type="entry name" value="Radical_SAM"/>
    <property type="match status" value="1"/>
</dbReference>
<dbReference type="GO" id="GO:0051539">
    <property type="term" value="F:4 iron, 4 sulfur cluster binding"/>
    <property type="evidence" value="ECO:0007669"/>
    <property type="project" value="UniProtKB-KW"/>
</dbReference>
<accession>K1XZ84</accession>
<organism evidence="8">
    <name type="scientific">uncultured bacterium</name>
    <name type="common">gcode 4</name>
    <dbReference type="NCBI Taxonomy" id="1234023"/>
    <lineage>
        <taxon>Bacteria</taxon>
        <taxon>environmental samples</taxon>
    </lineage>
</organism>
<dbReference type="InterPro" id="IPR013785">
    <property type="entry name" value="Aldolase_TIM"/>
</dbReference>
<evidence type="ECO:0000256" key="3">
    <source>
        <dbReference type="ARBA" id="ARBA00022691"/>
    </source>
</evidence>
<keyword evidence="6" id="KW-0411">Iron-sulfur</keyword>
<evidence type="ECO:0000256" key="5">
    <source>
        <dbReference type="ARBA" id="ARBA00023004"/>
    </source>
</evidence>